<evidence type="ECO:0000259" key="10">
    <source>
        <dbReference type="PROSITE" id="PS51164"/>
    </source>
</evidence>
<dbReference type="PROSITE" id="PS51164">
    <property type="entry name" value="CBM1_2"/>
    <property type="match status" value="1"/>
</dbReference>
<dbReference type="Pfam" id="PF00734">
    <property type="entry name" value="CBM_1"/>
    <property type="match status" value="1"/>
</dbReference>
<evidence type="ECO:0000256" key="8">
    <source>
        <dbReference type="ARBA" id="ARBA00023295"/>
    </source>
</evidence>
<dbReference type="FunFam" id="3.20.20.80:FF:000076">
    <property type="entry name" value="Mannan endo-1,4-beta-mannosidase A"/>
    <property type="match status" value="1"/>
</dbReference>
<dbReference type="PANTHER" id="PTHR31451">
    <property type="match status" value="1"/>
</dbReference>
<evidence type="ECO:0000256" key="5">
    <source>
        <dbReference type="ARBA" id="ARBA00022525"/>
    </source>
</evidence>
<evidence type="ECO:0000256" key="2">
    <source>
        <dbReference type="ARBA" id="ARBA00004613"/>
    </source>
</evidence>
<dbReference type="Pfam" id="PF26410">
    <property type="entry name" value="GH5_mannosidase"/>
    <property type="match status" value="1"/>
</dbReference>
<keyword evidence="7 11" id="KW-0378">Hydrolase</keyword>
<evidence type="ECO:0000256" key="3">
    <source>
        <dbReference type="ARBA" id="ARBA00005641"/>
    </source>
</evidence>
<sequence>MKSIISCILLFAYAANGQQSPYGQCGGTTYTGPTSCVSGWACTSQNPYYYQCLPAATTTAKSTSKPTSSVVKTTSSSAKTTSSSKVSTKASSTSSTAVSTSTGFAKTSGLFFDIDGKTEYYAGTNCYWCGFLTADSDVDHVFADISSSGLKIVRVWGFNDVNTIPSTGTVWYQYLSASGSTINTGADGLQRLDYVVSSAEKYGLKLIINFVNNWSDYGGIAAYVNAFGGTASSWYTDSGSQAQYQTYIKAVVSRYSTSSAIFAWELANEPRCSGCDVSVIYNWANSTSAYIKKSLDSNHMVTMGDEGFGPTTGGDGSYPFTTSAGGYNWQSNLNISTLDFATFHLYPESWGTSASWGTLWITTHAAACASAGKPCLLEEFGYSDECAAVESGWQSTSLSTTGMAGDMFWQYGDTLPSCNCQTSNDGNTVYFNTSDWTCFVTNHIAAIEAKYGS</sequence>
<dbReference type="GO" id="GO:0005576">
    <property type="term" value="C:extracellular region"/>
    <property type="evidence" value="ECO:0007669"/>
    <property type="project" value="UniProtKB-SubCell"/>
</dbReference>
<proteinExistence type="inferred from homology"/>
<accession>A0A2J6PNL7</accession>
<dbReference type="SUPFAM" id="SSF51445">
    <property type="entry name" value="(Trans)glycosidases"/>
    <property type="match status" value="1"/>
</dbReference>
<keyword evidence="12" id="KW-1185">Reference proteome</keyword>
<keyword evidence="5" id="KW-0964">Secreted</keyword>
<comment type="similarity">
    <text evidence="3">Belongs to the glycosyl hydrolase 5 (cellulase A) family.</text>
</comment>
<dbReference type="InterPro" id="IPR035971">
    <property type="entry name" value="CBD_sf"/>
</dbReference>
<dbReference type="PANTHER" id="PTHR31451:SF39">
    <property type="entry name" value="MANNAN ENDO-1,4-BETA-MANNOSIDASE 1"/>
    <property type="match status" value="1"/>
</dbReference>
<feature type="chain" id="PRO_5014377686" description="mannan endo-1,4-beta-mannosidase" evidence="9">
    <location>
        <begin position="18"/>
        <end position="453"/>
    </location>
</feature>
<dbReference type="EMBL" id="KZ613512">
    <property type="protein sequence ID" value="PMD15614.1"/>
    <property type="molecule type" value="Genomic_DNA"/>
</dbReference>
<dbReference type="InterPro" id="IPR000254">
    <property type="entry name" value="CBD"/>
</dbReference>
<dbReference type="InterPro" id="IPR045053">
    <property type="entry name" value="MAN-like"/>
</dbReference>
<reference evidence="11 12" key="1">
    <citation type="submission" date="2016-05" db="EMBL/GenBank/DDBJ databases">
        <title>A degradative enzymes factory behind the ericoid mycorrhizal symbiosis.</title>
        <authorList>
            <consortium name="DOE Joint Genome Institute"/>
            <person name="Martino E."/>
            <person name="Morin E."/>
            <person name="Grelet G."/>
            <person name="Kuo A."/>
            <person name="Kohler A."/>
            <person name="Daghino S."/>
            <person name="Barry K."/>
            <person name="Choi C."/>
            <person name="Cichocki N."/>
            <person name="Clum A."/>
            <person name="Copeland A."/>
            <person name="Hainaut M."/>
            <person name="Haridas S."/>
            <person name="Labutti K."/>
            <person name="Lindquist E."/>
            <person name="Lipzen A."/>
            <person name="Khouja H.-R."/>
            <person name="Murat C."/>
            <person name="Ohm R."/>
            <person name="Olson A."/>
            <person name="Spatafora J."/>
            <person name="Veneault-Fourrey C."/>
            <person name="Henrissat B."/>
            <person name="Grigoriev I."/>
            <person name="Martin F."/>
            <person name="Perotto S."/>
        </authorList>
    </citation>
    <scope>NUCLEOTIDE SEQUENCE [LARGE SCALE GENOMIC DNA]</scope>
    <source>
        <strain evidence="11 12">UAMH 7357</strain>
    </source>
</reference>
<gene>
    <name evidence="11" type="ORF">NA56DRAFT_608725</name>
</gene>
<dbReference type="Gene3D" id="3.20.20.80">
    <property type="entry name" value="Glycosidases"/>
    <property type="match status" value="1"/>
</dbReference>
<dbReference type="Proteomes" id="UP000235672">
    <property type="component" value="Unassembled WGS sequence"/>
</dbReference>
<evidence type="ECO:0000256" key="6">
    <source>
        <dbReference type="ARBA" id="ARBA00022729"/>
    </source>
</evidence>
<evidence type="ECO:0000256" key="4">
    <source>
        <dbReference type="ARBA" id="ARBA00012706"/>
    </source>
</evidence>
<keyword evidence="6 9" id="KW-0732">Signal</keyword>
<protein>
    <recommendedName>
        <fullName evidence="4">mannan endo-1,4-beta-mannosidase</fullName>
        <ecNumber evidence="4">3.2.1.78</ecNumber>
    </recommendedName>
</protein>
<evidence type="ECO:0000313" key="11">
    <source>
        <dbReference type="EMBL" id="PMD15614.1"/>
    </source>
</evidence>
<evidence type="ECO:0000313" key="12">
    <source>
        <dbReference type="Proteomes" id="UP000235672"/>
    </source>
</evidence>
<keyword evidence="8" id="KW-0326">Glycosidase</keyword>
<feature type="signal peptide" evidence="9">
    <location>
        <begin position="1"/>
        <end position="17"/>
    </location>
</feature>
<dbReference type="EC" id="3.2.1.78" evidence="4"/>
<dbReference type="STRING" id="1745343.A0A2J6PNL7"/>
<name>A0A2J6PNL7_9HELO</name>
<comment type="subcellular location">
    <subcellularLocation>
        <location evidence="2">Secreted</location>
    </subcellularLocation>
</comment>
<comment type="catalytic activity">
    <reaction evidence="1">
        <text>Random hydrolysis of (1-&gt;4)-beta-D-mannosidic linkages in mannans, galactomannans and glucomannans.</text>
        <dbReference type="EC" id="3.2.1.78"/>
    </reaction>
</comment>
<evidence type="ECO:0000256" key="7">
    <source>
        <dbReference type="ARBA" id="ARBA00022801"/>
    </source>
</evidence>
<organism evidence="11 12">
    <name type="scientific">Hyaloscypha hepaticicola</name>
    <dbReference type="NCBI Taxonomy" id="2082293"/>
    <lineage>
        <taxon>Eukaryota</taxon>
        <taxon>Fungi</taxon>
        <taxon>Dikarya</taxon>
        <taxon>Ascomycota</taxon>
        <taxon>Pezizomycotina</taxon>
        <taxon>Leotiomycetes</taxon>
        <taxon>Helotiales</taxon>
        <taxon>Hyaloscyphaceae</taxon>
        <taxon>Hyaloscypha</taxon>
    </lineage>
</organism>
<dbReference type="GO" id="GO:0046355">
    <property type="term" value="P:mannan catabolic process"/>
    <property type="evidence" value="ECO:0007669"/>
    <property type="project" value="UniProtKB-ARBA"/>
</dbReference>
<feature type="domain" description="CBM1" evidence="10">
    <location>
        <begin position="17"/>
        <end position="53"/>
    </location>
</feature>
<evidence type="ECO:0000256" key="9">
    <source>
        <dbReference type="SAM" id="SignalP"/>
    </source>
</evidence>
<dbReference type="SMART" id="SM00236">
    <property type="entry name" value="fCBD"/>
    <property type="match status" value="1"/>
</dbReference>
<dbReference type="AlphaFoldDB" id="A0A2J6PNL7"/>
<dbReference type="InterPro" id="IPR017853">
    <property type="entry name" value="GH"/>
</dbReference>
<dbReference type="GO" id="GO:0030248">
    <property type="term" value="F:cellulose binding"/>
    <property type="evidence" value="ECO:0007669"/>
    <property type="project" value="InterPro"/>
</dbReference>
<evidence type="ECO:0000256" key="1">
    <source>
        <dbReference type="ARBA" id="ARBA00001678"/>
    </source>
</evidence>
<dbReference type="InterPro" id="IPR001547">
    <property type="entry name" value="Glyco_hydro_5"/>
</dbReference>
<dbReference type="OrthoDB" id="406631at2759"/>
<dbReference type="GO" id="GO:0016985">
    <property type="term" value="F:mannan endo-1,4-beta-mannosidase activity"/>
    <property type="evidence" value="ECO:0007669"/>
    <property type="project" value="UniProtKB-EC"/>
</dbReference>
<dbReference type="SUPFAM" id="SSF57180">
    <property type="entry name" value="Cellulose-binding domain"/>
    <property type="match status" value="1"/>
</dbReference>
<dbReference type="PROSITE" id="PS00562">
    <property type="entry name" value="CBM1_1"/>
    <property type="match status" value="1"/>
</dbReference>